<reference evidence="2" key="2">
    <citation type="submission" date="2025-08" db="UniProtKB">
        <authorList>
            <consortium name="Ensembl"/>
        </authorList>
    </citation>
    <scope>IDENTIFICATION</scope>
</reference>
<organism evidence="2 3">
    <name type="scientific">Bos mutus grunniens</name>
    <name type="common">Wild yak</name>
    <name type="synonym">Bos grunniens</name>
    <dbReference type="NCBI Taxonomy" id="30521"/>
    <lineage>
        <taxon>Eukaryota</taxon>
        <taxon>Metazoa</taxon>
        <taxon>Chordata</taxon>
        <taxon>Craniata</taxon>
        <taxon>Vertebrata</taxon>
        <taxon>Euteleostomi</taxon>
        <taxon>Mammalia</taxon>
        <taxon>Eutheria</taxon>
        <taxon>Laurasiatheria</taxon>
        <taxon>Artiodactyla</taxon>
        <taxon>Ruminantia</taxon>
        <taxon>Pecora</taxon>
        <taxon>Bovidae</taxon>
        <taxon>Bovinae</taxon>
        <taxon>Bos</taxon>
    </lineage>
</organism>
<evidence type="ECO:0000313" key="3">
    <source>
        <dbReference type="Proteomes" id="UP000694520"/>
    </source>
</evidence>
<dbReference type="PANTHER" id="PTHR18444:SF9">
    <property type="entry name" value="UPF0538 PROTEIN C2ORF76"/>
    <property type="match status" value="1"/>
</dbReference>
<dbReference type="Proteomes" id="UP000694520">
    <property type="component" value="Chromosome 2"/>
</dbReference>
<gene>
    <name evidence="2" type="primary">C2orf76</name>
</gene>
<comment type="similarity">
    <text evidence="1">Belongs to the UPF0538 family.</text>
</comment>
<proteinExistence type="inferred from homology"/>
<evidence type="ECO:0000313" key="2">
    <source>
        <dbReference type="Ensembl" id="ENSBGRP00000004899.1"/>
    </source>
</evidence>
<dbReference type="PANTHER" id="PTHR18444">
    <property type="entry name" value="UPF0538 FAMILY MEMBER"/>
    <property type="match status" value="1"/>
</dbReference>
<reference evidence="2" key="3">
    <citation type="submission" date="2025-09" db="UniProtKB">
        <authorList>
            <consortium name="Ensembl"/>
        </authorList>
    </citation>
    <scope>IDENTIFICATION</scope>
</reference>
<name>A0A8C0A3K7_BOSMU</name>
<protein>
    <submittedName>
        <fullName evidence="2">Chromosome 2 open reading frame 76</fullName>
    </submittedName>
</protein>
<dbReference type="Ensembl" id="ENSBGRT00000005604.1">
    <property type="protein sequence ID" value="ENSBGRP00000004899.1"/>
    <property type="gene ID" value="ENSBGRG00000002982.1"/>
</dbReference>
<sequence>MASEDVTITVRLIRSFEHRNFRPVVYHGVHLDQTVKDFIVFLKQDIPLRTSLPPPFRNYKYDKLKIVHQAHKSKTNELVLSLEDDDRLLLKEDSTLKAAGIGGRPWEFGIPEKEDEKEPSRHDSSLFALLSGFPGSSDVKNLPADAGDMGLIPWSGISPGEGNGNLL</sequence>
<reference evidence="2" key="1">
    <citation type="submission" date="2019-05" db="EMBL/GenBank/DDBJ databases">
        <authorList>
            <person name="Zhang S."/>
            <person name="Liu J."/>
        </authorList>
    </citation>
    <scope>NUCLEOTIDE SEQUENCE [LARGE SCALE GENOMIC DNA]</scope>
</reference>
<keyword evidence="3" id="KW-1185">Reference proteome</keyword>
<dbReference type="InterPro" id="IPR018794">
    <property type="entry name" value="UPF0538"/>
</dbReference>
<evidence type="ECO:0000256" key="1">
    <source>
        <dbReference type="ARBA" id="ARBA00007176"/>
    </source>
</evidence>
<dbReference type="AlphaFoldDB" id="A0A8C0A3K7"/>
<dbReference type="GeneTree" id="ENSGT00390000015352"/>
<accession>A0A8C0A3K7</accession>
<dbReference type="Pfam" id="PF10209">
    <property type="entry name" value="DUF2340"/>
    <property type="match status" value="1"/>
</dbReference>